<dbReference type="Proteomes" id="UP000030686">
    <property type="component" value="Unassembled WGS sequence"/>
</dbReference>
<dbReference type="AlphaFoldDB" id="W6QU32"/>
<sequence length="65" mass="7216">MHPGTVQLTIPLKSSLEIQLPKSKIYPVGPRDREVINAAFQPLHDQGKMSYITGHTTTGFPVFII</sequence>
<reference evidence="1" key="1">
    <citation type="journal article" date="2014" name="Nat. Commun.">
        <title>Multiple recent horizontal transfers of a large genomic region in cheese making fungi.</title>
        <authorList>
            <person name="Cheeseman K."/>
            <person name="Ropars J."/>
            <person name="Renault P."/>
            <person name="Dupont J."/>
            <person name="Gouzy J."/>
            <person name="Branca A."/>
            <person name="Abraham A.L."/>
            <person name="Ceppi M."/>
            <person name="Conseiller E."/>
            <person name="Debuchy R."/>
            <person name="Malagnac F."/>
            <person name="Goarin A."/>
            <person name="Silar P."/>
            <person name="Lacoste S."/>
            <person name="Sallet E."/>
            <person name="Bensimon A."/>
            <person name="Giraud T."/>
            <person name="Brygoo Y."/>
        </authorList>
    </citation>
    <scope>NUCLEOTIDE SEQUENCE [LARGE SCALE GENOMIC DNA]</scope>
    <source>
        <strain evidence="1">FM164</strain>
    </source>
</reference>
<organism evidence="1 2">
    <name type="scientific">Penicillium roqueforti (strain FM164)</name>
    <dbReference type="NCBI Taxonomy" id="1365484"/>
    <lineage>
        <taxon>Eukaryota</taxon>
        <taxon>Fungi</taxon>
        <taxon>Dikarya</taxon>
        <taxon>Ascomycota</taxon>
        <taxon>Pezizomycotina</taxon>
        <taxon>Eurotiomycetes</taxon>
        <taxon>Eurotiomycetidae</taxon>
        <taxon>Eurotiales</taxon>
        <taxon>Aspergillaceae</taxon>
        <taxon>Penicillium</taxon>
    </lineage>
</organism>
<gene>
    <name evidence="1" type="ORF">PROQFM164_S02g003193</name>
</gene>
<dbReference type="STRING" id="1365484.W6QU32"/>
<accession>W6QU32</accession>
<keyword evidence="2" id="KW-1185">Reference proteome</keyword>
<evidence type="ECO:0000313" key="1">
    <source>
        <dbReference type="EMBL" id="CDM33042.1"/>
    </source>
</evidence>
<dbReference type="EMBL" id="HG792016">
    <property type="protein sequence ID" value="CDM33042.1"/>
    <property type="molecule type" value="Genomic_DNA"/>
</dbReference>
<evidence type="ECO:0000313" key="2">
    <source>
        <dbReference type="Proteomes" id="UP000030686"/>
    </source>
</evidence>
<name>W6QU32_PENRF</name>
<proteinExistence type="predicted"/>
<protein>
    <submittedName>
        <fullName evidence="1">Genomic scaffold, ProqFM164S02</fullName>
    </submittedName>
</protein>
<dbReference type="OrthoDB" id="5423428at2759"/>